<dbReference type="RefSeq" id="WP_173121736.1">
    <property type="nucleotide sequence ID" value="NZ_JABRWJ010000002.1"/>
</dbReference>
<proteinExistence type="predicted"/>
<gene>
    <name evidence="2" type="ORF">HLB44_06455</name>
</gene>
<dbReference type="SUPFAM" id="SSF52091">
    <property type="entry name" value="SpoIIaa-like"/>
    <property type="match status" value="1"/>
</dbReference>
<keyword evidence="3" id="KW-1185">Reference proteome</keyword>
<dbReference type="PROSITE" id="PS50801">
    <property type="entry name" value="STAS"/>
    <property type="match status" value="1"/>
</dbReference>
<name>A0ABX2EBV9_9BURK</name>
<sequence>MSIALPAVLTIAEARATVERLVAALAAENQPVLDASGLQTLDSAAIAVLLECRRAAQAAGKTLQLVGAPPKLGELARLYGVDGLLA</sequence>
<dbReference type="PANTHER" id="PTHR35849">
    <property type="entry name" value="BLR2341 PROTEIN"/>
    <property type="match status" value="1"/>
</dbReference>
<protein>
    <submittedName>
        <fullName evidence="2">STAS domain-containing protein</fullName>
    </submittedName>
</protein>
<comment type="caution">
    <text evidence="2">The sequence shown here is derived from an EMBL/GenBank/DDBJ whole genome shotgun (WGS) entry which is preliminary data.</text>
</comment>
<feature type="domain" description="STAS" evidence="1">
    <location>
        <begin position="1"/>
        <end position="86"/>
    </location>
</feature>
<dbReference type="InterPro" id="IPR002645">
    <property type="entry name" value="STAS_dom"/>
</dbReference>
<dbReference type="Gene3D" id="3.30.750.24">
    <property type="entry name" value="STAS domain"/>
    <property type="match status" value="1"/>
</dbReference>
<organism evidence="2 3">
    <name type="scientific">Pseudaquabacterium terrae</name>
    <dbReference type="NCBI Taxonomy" id="2732868"/>
    <lineage>
        <taxon>Bacteria</taxon>
        <taxon>Pseudomonadati</taxon>
        <taxon>Pseudomonadota</taxon>
        <taxon>Betaproteobacteria</taxon>
        <taxon>Burkholderiales</taxon>
        <taxon>Sphaerotilaceae</taxon>
        <taxon>Pseudaquabacterium</taxon>
    </lineage>
</organism>
<dbReference type="InterPro" id="IPR036513">
    <property type="entry name" value="STAS_dom_sf"/>
</dbReference>
<dbReference type="PANTHER" id="PTHR35849:SF1">
    <property type="entry name" value="INTERMEMBRANE PHOSPHOLIPID TRANSPORT SYSTEM BINDING PROTEIN MLAB"/>
    <property type="match status" value="1"/>
</dbReference>
<dbReference type="Proteomes" id="UP000737171">
    <property type="component" value="Unassembled WGS sequence"/>
</dbReference>
<reference evidence="2 3" key="1">
    <citation type="submission" date="2020-05" db="EMBL/GenBank/DDBJ databases">
        <title>Aquincola sp. isolate from soil.</title>
        <authorList>
            <person name="Han J."/>
            <person name="Kim D.-U."/>
        </authorList>
    </citation>
    <scope>NUCLEOTIDE SEQUENCE [LARGE SCALE GENOMIC DNA]</scope>
    <source>
        <strain evidence="2 3">S2</strain>
    </source>
</reference>
<accession>A0ABX2EBV9</accession>
<evidence type="ECO:0000313" key="2">
    <source>
        <dbReference type="EMBL" id="NRF66619.1"/>
    </source>
</evidence>
<dbReference type="Pfam" id="PF13466">
    <property type="entry name" value="STAS_2"/>
    <property type="match status" value="1"/>
</dbReference>
<dbReference type="InterPro" id="IPR058548">
    <property type="entry name" value="MlaB-like_STAS"/>
</dbReference>
<evidence type="ECO:0000313" key="3">
    <source>
        <dbReference type="Proteomes" id="UP000737171"/>
    </source>
</evidence>
<dbReference type="CDD" id="cd07043">
    <property type="entry name" value="STAS_anti-anti-sigma_factors"/>
    <property type="match status" value="1"/>
</dbReference>
<dbReference type="InterPro" id="IPR052746">
    <property type="entry name" value="MlaB_ABC_Transporter"/>
</dbReference>
<evidence type="ECO:0000259" key="1">
    <source>
        <dbReference type="PROSITE" id="PS50801"/>
    </source>
</evidence>
<dbReference type="EMBL" id="JABRWJ010000002">
    <property type="protein sequence ID" value="NRF66619.1"/>
    <property type="molecule type" value="Genomic_DNA"/>
</dbReference>